<reference evidence="2 3" key="1">
    <citation type="submission" date="2019-03" db="EMBL/GenBank/DDBJ databases">
        <title>Single cell metagenomics reveals metabolic interactions within the superorganism composed of flagellate Streblomastix strix and complex community of Bacteroidetes bacteria on its surface.</title>
        <authorList>
            <person name="Treitli S.C."/>
            <person name="Kolisko M."/>
            <person name="Husnik F."/>
            <person name="Keeling P."/>
            <person name="Hampl V."/>
        </authorList>
    </citation>
    <scope>NUCLEOTIDE SEQUENCE [LARGE SCALE GENOMIC DNA]</scope>
    <source>
        <strain evidence="2">ST1C</strain>
    </source>
</reference>
<dbReference type="Proteomes" id="UP000324800">
    <property type="component" value="Unassembled WGS sequence"/>
</dbReference>
<feature type="transmembrane region" description="Helical" evidence="1">
    <location>
        <begin position="6"/>
        <end position="32"/>
    </location>
</feature>
<gene>
    <name evidence="2" type="ORF">EZS28_042023</name>
</gene>
<name>A0A5J4TWK1_9EUKA</name>
<evidence type="ECO:0000256" key="1">
    <source>
        <dbReference type="SAM" id="Phobius"/>
    </source>
</evidence>
<dbReference type="AlphaFoldDB" id="A0A5J4TWK1"/>
<sequence length="217" mass="24187">MLTANTIATVVGAIIGILAIVITIISIVFSILDMVHQHNYMKYKNGMYVSQLSSESKARKIANLSGEDKEVLGYYPSGEIVMIDDGTTVTDASNKTDEEIIKKQRKHVPIGEESEATTRSGDYPRYIDIDLDPNVPRCAEDKPIEEYNTISKRKIEVLLDDIQTRTTIDGNNIYWKDGDIIGIYSVDAVDNDGNPINNVPFVVKKIEDKIVFEGEIS</sequence>
<accession>A0A5J4TWK1</accession>
<keyword evidence="1" id="KW-0472">Membrane</keyword>
<organism evidence="2 3">
    <name type="scientific">Streblomastix strix</name>
    <dbReference type="NCBI Taxonomy" id="222440"/>
    <lineage>
        <taxon>Eukaryota</taxon>
        <taxon>Metamonada</taxon>
        <taxon>Preaxostyla</taxon>
        <taxon>Oxymonadida</taxon>
        <taxon>Streblomastigidae</taxon>
        <taxon>Streblomastix</taxon>
    </lineage>
</organism>
<feature type="non-terminal residue" evidence="2">
    <location>
        <position position="217"/>
    </location>
</feature>
<comment type="caution">
    <text evidence="2">The sequence shown here is derived from an EMBL/GenBank/DDBJ whole genome shotgun (WGS) entry which is preliminary data.</text>
</comment>
<keyword evidence="1" id="KW-1133">Transmembrane helix</keyword>
<protein>
    <submittedName>
        <fullName evidence="2">Uncharacterized protein</fullName>
    </submittedName>
</protein>
<dbReference type="EMBL" id="SNRW01024188">
    <property type="protein sequence ID" value="KAA6362450.1"/>
    <property type="molecule type" value="Genomic_DNA"/>
</dbReference>
<evidence type="ECO:0000313" key="3">
    <source>
        <dbReference type="Proteomes" id="UP000324800"/>
    </source>
</evidence>
<evidence type="ECO:0000313" key="2">
    <source>
        <dbReference type="EMBL" id="KAA6362450.1"/>
    </source>
</evidence>
<proteinExistence type="predicted"/>
<keyword evidence="1" id="KW-0812">Transmembrane</keyword>